<keyword evidence="4" id="KW-0808">Transferase</keyword>
<keyword evidence="6" id="KW-0735">Signal-anchor</keyword>
<evidence type="ECO:0000256" key="8">
    <source>
        <dbReference type="ARBA" id="ARBA00023136"/>
    </source>
</evidence>
<evidence type="ECO:0000256" key="6">
    <source>
        <dbReference type="ARBA" id="ARBA00022968"/>
    </source>
</evidence>
<sequence>MTLLFHLRIVLAILSATAVVLVFIEMNRQHRANTASPNITEVPTTEKPKFVDLMNLEEARKAFETVIDSVPSYRSKVECEDIISMKSKRLNVAETWNFDEKLYWQSFGEQPNICQAIKKTFGLFDKPLSQEEYEFPLAFSMLVHDNPVQILFLLSALYQPQNQFCIAIDGGASDDFQRQMYMLADCFPNIFVMMTTKVRWCDFSVLRGVYGCVQYLARLQSDWKYYQYLSGVDLPLKTNLEMVRIFKQMNGSFNAGIYDLENYRYKHHAMPPLTLWKSSLSSTFSRESANFMVSNPKVQELYDYLKSTICPDESFWATIAGNPKEIPMPGGFDAALWKQKLTGEWDHKHPSNRTVKKDNKYGVYKPEKYYISRYQIWYERKTRSRCHGKFTSGSCVFGVADLPMLGIRPELVAHKLYFSVQPGAYFCLYEHVRRRALAADTNFNVEAYGDLPGPQLLRGVPFELVDIRAPNGYEYY</sequence>
<evidence type="ECO:0000256" key="3">
    <source>
        <dbReference type="ARBA" id="ARBA00022676"/>
    </source>
</evidence>
<evidence type="ECO:0000256" key="5">
    <source>
        <dbReference type="ARBA" id="ARBA00022692"/>
    </source>
</evidence>
<dbReference type="Pfam" id="PF02485">
    <property type="entry name" value="Branch"/>
    <property type="match status" value="1"/>
</dbReference>
<keyword evidence="5" id="KW-0812">Transmembrane</keyword>
<keyword evidence="9" id="KW-0325">Glycoprotein</keyword>
<dbReference type="GO" id="GO:0016020">
    <property type="term" value="C:membrane"/>
    <property type="evidence" value="ECO:0007669"/>
    <property type="project" value="UniProtKB-SubCell"/>
</dbReference>
<comment type="caution">
    <text evidence="11">The sequence shown here is derived from an EMBL/GenBank/DDBJ whole genome shotgun (WGS) entry which is preliminary data.</text>
</comment>
<comment type="similarity">
    <text evidence="10">Belongs to the glycosyltransferase 14 family.</text>
</comment>
<protein>
    <submittedName>
        <fullName evidence="11">Uncharacterized protein</fullName>
    </submittedName>
</protein>
<dbReference type="InterPro" id="IPR003406">
    <property type="entry name" value="Glyco_trans_14"/>
</dbReference>
<proteinExistence type="inferred from homology"/>
<evidence type="ECO:0000313" key="12">
    <source>
        <dbReference type="Proteomes" id="UP001175271"/>
    </source>
</evidence>
<keyword evidence="7" id="KW-1133">Transmembrane helix</keyword>
<dbReference type="AlphaFoldDB" id="A0AA39LMB5"/>
<comment type="pathway">
    <text evidence="2">Protein modification; protein glycosylation.</text>
</comment>
<dbReference type="PANTHER" id="PTHR19297:SF185">
    <property type="entry name" value="BETA-1,3-GALACTOSYL-O-GLYCOSYL-GLYCOPROTEIN BETA-1,6-N-ACETYLGLUCOSAMINYLTRANSFERASE 3"/>
    <property type="match status" value="1"/>
</dbReference>
<evidence type="ECO:0000256" key="2">
    <source>
        <dbReference type="ARBA" id="ARBA00004922"/>
    </source>
</evidence>
<evidence type="ECO:0000256" key="9">
    <source>
        <dbReference type="ARBA" id="ARBA00023180"/>
    </source>
</evidence>
<organism evidence="11 12">
    <name type="scientific">Steinernema hermaphroditum</name>
    <dbReference type="NCBI Taxonomy" id="289476"/>
    <lineage>
        <taxon>Eukaryota</taxon>
        <taxon>Metazoa</taxon>
        <taxon>Ecdysozoa</taxon>
        <taxon>Nematoda</taxon>
        <taxon>Chromadorea</taxon>
        <taxon>Rhabditida</taxon>
        <taxon>Tylenchina</taxon>
        <taxon>Panagrolaimomorpha</taxon>
        <taxon>Strongyloidoidea</taxon>
        <taxon>Steinernematidae</taxon>
        <taxon>Steinernema</taxon>
    </lineage>
</organism>
<reference evidence="11" key="1">
    <citation type="submission" date="2023-06" db="EMBL/GenBank/DDBJ databases">
        <title>Genomic analysis of the entomopathogenic nematode Steinernema hermaphroditum.</title>
        <authorList>
            <person name="Schwarz E.M."/>
            <person name="Heppert J.K."/>
            <person name="Baniya A."/>
            <person name="Schwartz H.T."/>
            <person name="Tan C.-H."/>
            <person name="Antoshechkin I."/>
            <person name="Sternberg P.W."/>
            <person name="Goodrich-Blair H."/>
            <person name="Dillman A.R."/>
        </authorList>
    </citation>
    <scope>NUCLEOTIDE SEQUENCE</scope>
    <source>
        <strain evidence="11">PS9179</strain>
        <tissue evidence="11">Whole animal</tissue>
    </source>
</reference>
<gene>
    <name evidence="11" type="ORF">QR680_016350</name>
</gene>
<keyword evidence="8" id="KW-0472">Membrane</keyword>
<keyword evidence="3" id="KW-0328">Glycosyltransferase</keyword>
<keyword evidence="12" id="KW-1185">Reference proteome</keyword>
<evidence type="ECO:0000256" key="7">
    <source>
        <dbReference type="ARBA" id="ARBA00022989"/>
    </source>
</evidence>
<evidence type="ECO:0000256" key="1">
    <source>
        <dbReference type="ARBA" id="ARBA00004606"/>
    </source>
</evidence>
<dbReference type="PANTHER" id="PTHR19297">
    <property type="entry name" value="GLYCOSYLTRANSFERASE 14 FAMILY MEMBER"/>
    <property type="match status" value="1"/>
</dbReference>
<evidence type="ECO:0000256" key="4">
    <source>
        <dbReference type="ARBA" id="ARBA00022679"/>
    </source>
</evidence>
<comment type="subcellular location">
    <subcellularLocation>
        <location evidence="1">Membrane</location>
        <topology evidence="1">Single-pass type II membrane protein</topology>
    </subcellularLocation>
</comment>
<accession>A0AA39LMB5</accession>
<dbReference type="Proteomes" id="UP001175271">
    <property type="component" value="Unassembled WGS sequence"/>
</dbReference>
<dbReference type="GO" id="GO:0008375">
    <property type="term" value="F:acetylglucosaminyltransferase activity"/>
    <property type="evidence" value="ECO:0007669"/>
    <property type="project" value="TreeGrafter"/>
</dbReference>
<dbReference type="EMBL" id="JAUCMV010000004">
    <property type="protein sequence ID" value="KAK0402468.1"/>
    <property type="molecule type" value="Genomic_DNA"/>
</dbReference>
<evidence type="ECO:0000256" key="10">
    <source>
        <dbReference type="ARBA" id="ARBA00038150"/>
    </source>
</evidence>
<evidence type="ECO:0000313" key="11">
    <source>
        <dbReference type="EMBL" id="KAK0402468.1"/>
    </source>
</evidence>
<name>A0AA39LMB5_9BILA</name>